<protein>
    <submittedName>
        <fullName evidence="1">Uncharacterized protein</fullName>
    </submittedName>
</protein>
<reference evidence="1" key="1">
    <citation type="submission" date="2019-04" db="EMBL/GenBank/DDBJ databases">
        <title>Microbes associate with the intestines of laboratory mice.</title>
        <authorList>
            <person name="Navarre W."/>
            <person name="Wong E."/>
            <person name="Huang K."/>
            <person name="Tropini C."/>
            <person name="Ng K."/>
            <person name="Yu B."/>
        </authorList>
    </citation>
    <scope>NUCLEOTIDE SEQUENCE</scope>
    <source>
        <strain evidence="1">NM09_H32</strain>
    </source>
</reference>
<comment type="caution">
    <text evidence="1">The sequence shown here is derived from an EMBL/GenBank/DDBJ whole genome shotgun (WGS) entry which is preliminary data.</text>
</comment>
<accession>A0AC61R6E3</accession>
<proteinExistence type="predicted"/>
<evidence type="ECO:0000313" key="1">
    <source>
        <dbReference type="EMBL" id="TGY65634.1"/>
    </source>
</evidence>
<organism evidence="1 2">
    <name type="scientific">Dubosiella muris</name>
    <dbReference type="NCBI Taxonomy" id="3038133"/>
    <lineage>
        <taxon>Bacteria</taxon>
        <taxon>Bacillati</taxon>
        <taxon>Bacillota</taxon>
        <taxon>Erysipelotrichia</taxon>
        <taxon>Erysipelotrichales</taxon>
        <taxon>Erysipelotrichaceae</taxon>
        <taxon>Dubosiella</taxon>
    </lineage>
</organism>
<sequence>MIIRNANVWIDGAFQCVDVRFNEQEILEIGPGLQDDEILDAAGYDLYPGFVDTHMHGGFRHNFFPHAYDETVSHWSEDDVRFLLAKLPETGVTSVMPTINSLSIPDSQKTVRAIRKVRQEKVGADPFLFHFEGPYINPKRSASIDPTLCALPTPAHTLAMVDNDLSDIGIVCLAPELPGAKEWCEWITAQGVHVELGYTLCTASQVRQCADWGADTTTHFFNGFEAMHQRKEGGIVGCLLENRLSHQITCDGMVVSPSWIHLGIRLKGLDRFYGMTDLVHFHGLADGEYENEHFGPIVANETGIKTKADGLFLGGSTPWNEIMKKARDLVGLSREEIAQLYAENPCRCLGIHDRGKIEIGRKSDFCLMDADYHVIQTIIDGKIVFERAETEV</sequence>
<keyword evidence="2" id="KW-1185">Reference proteome</keyword>
<name>A0AC61R6E3_9FIRM</name>
<dbReference type="Proteomes" id="UP000308836">
    <property type="component" value="Unassembled WGS sequence"/>
</dbReference>
<dbReference type="EMBL" id="SRYG01000015">
    <property type="protein sequence ID" value="TGY65634.1"/>
    <property type="molecule type" value="Genomic_DNA"/>
</dbReference>
<evidence type="ECO:0000313" key="2">
    <source>
        <dbReference type="Proteomes" id="UP000308836"/>
    </source>
</evidence>
<gene>
    <name evidence="1" type="ORF">E5336_08040</name>
</gene>